<name>A0ABD2NI79_9CUCU</name>
<comment type="caution">
    <text evidence="1">The sequence shown here is derived from an EMBL/GenBank/DDBJ whole genome shotgun (WGS) entry which is preliminary data.</text>
</comment>
<dbReference type="EMBL" id="JABFTP020000103">
    <property type="protein sequence ID" value="KAL3278075.1"/>
    <property type="molecule type" value="Genomic_DNA"/>
</dbReference>
<organism evidence="1 2">
    <name type="scientific">Cryptolaemus montrouzieri</name>
    <dbReference type="NCBI Taxonomy" id="559131"/>
    <lineage>
        <taxon>Eukaryota</taxon>
        <taxon>Metazoa</taxon>
        <taxon>Ecdysozoa</taxon>
        <taxon>Arthropoda</taxon>
        <taxon>Hexapoda</taxon>
        <taxon>Insecta</taxon>
        <taxon>Pterygota</taxon>
        <taxon>Neoptera</taxon>
        <taxon>Endopterygota</taxon>
        <taxon>Coleoptera</taxon>
        <taxon>Polyphaga</taxon>
        <taxon>Cucujiformia</taxon>
        <taxon>Coccinelloidea</taxon>
        <taxon>Coccinellidae</taxon>
        <taxon>Scymninae</taxon>
        <taxon>Scymnini</taxon>
        <taxon>Cryptolaemus</taxon>
    </lineage>
</organism>
<dbReference type="InterPro" id="IPR036691">
    <property type="entry name" value="Endo/exonu/phosph_ase_sf"/>
</dbReference>
<evidence type="ECO:0000313" key="2">
    <source>
        <dbReference type="Proteomes" id="UP001516400"/>
    </source>
</evidence>
<dbReference type="AlphaFoldDB" id="A0ABD2NI79"/>
<gene>
    <name evidence="1" type="ORF">HHI36_013419</name>
</gene>
<protein>
    <recommendedName>
        <fullName evidence="3">Endonuclease/exonuclease/phosphatase domain-containing protein</fullName>
    </recommendedName>
</protein>
<dbReference type="Proteomes" id="UP001516400">
    <property type="component" value="Unassembled WGS sequence"/>
</dbReference>
<evidence type="ECO:0000313" key="1">
    <source>
        <dbReference type="EMBL" id="KAL3278075.1"/>
    </source>
</evidence>
<accession>A0ABD2NI79</accession>
<proteinExistence type="predicted"/>
<sequence length="176" mass="20508">MHLKASRYTVFPKQKLEYDFEIVELVEIKAIDVSIKLVSINLKITAIYRSPESCSHKFNDLSFNCIENYKTTDYHVIAGDININLLETDEYIEDYKNISSSFAYESYINRVTRPVTKKCLDHFYVKKKGISPSTNLSAFIVQQDITDHYTTILSLPVIEPLKSQAERTKRYMNYNI</sequence>
<dbReference type="SUPFAM" id="SSF56219">
    <property type="entry name" value="DNase I-like"/>
    <property type="match status" value="1"/>
</dbReference>
<evidence type="ECO:0008006" key="3">
    <source>
        <dbReference type="Google" id="ProtNLM"/>
    </source>
</evidence>
<reference evidence="1 2" key="1">
    <citation type="journal article" date="2021" name="BMC Biol.">
        <title>Horizontally acquired antibacterial genes associated with adaptive radiation of ladybird beetles.</title>
        <authorList>
            <person name="Li H.S."/>
            <person name="Tang X.F."/>
            <person name="Huang Y.H."/>
            <person name="Xu Z.Y."/>
            <person name="Chen M.L."/>
            <person name="Du X.Y."/>
            <person name="Qiu B.Y."/>
            <person name="Chen P.T."/>
            <person name="Zhang W."/>
            <person name="Slipinski A."/>
            <person name="Escalona H.E."/>
            <person name="Waterhouse R.M."/>
            <person name="Zwick A."/>
            <person name="Pang H."/>
        </authorList>
    </citation>
    <scope>NUCLEOTIDE SEQUENCE [LARGE SCALE GENOMIC DNA]</scope>
    <source>
        <strain evidence="1">SYSU2018</strain>
    </source>
</reference>
<keyword evidence="2" id="KW-1185">Reference proteome</keyword>